<comment type="subcellular location">
    <subcellularLocation>
        <location evidence="1">Endoplasmic reticulum membrane</location>
        <topology evidence="1">Single-pass membrane protein</topology>
    </subcellularLocation>
</comment>
<keyword evidence="11" id="KW-0472">Membrane</keyword>
<dbReference type="PANTHER" id="PTHR10859:SF91">
    <property type="entry name" value="DOLICHYL-PHOSPHATE BETA-GLUCOSYLTRANSFERASE"/>
    <property type="match status" value="1"/>
</dbReference>
<dbReference type="Pfam" id="PF00535">
    <property type="entry name" value="Glycos_transf_2"/>
    <property type="match status" value="1"/>
</dbReference>
<dbReference type="GO" id="GO:0004581">
    <property type="term" value="F:dolichyl-phosphate beta-glucosyltransferase activity"/>
    <property type="evidence" value="ECO:0007669"/>
    <property type="project" value="UniProtKB-EC"/>
</dbReference>
<evidence type="ECO:0000256" key="10">
    <source>
        <dbReference type="ARBA" id="ARBA00022989"/>
    </source>
</evidence>
<accession>A0A3B0VSB7</accession>
<dbReference type="SUPFAM" id="SSF53448">
    <property type="entry name" value="Nucleotide-diphospho-sugar transferases"/>
    <property type="match status" value="1"/>
</dbReference>
<evidence type="ECO:0000256" key="1">
    <source>
        <dbReference type="ARBA" id="ARBA00004389"/>
    </source>
</evidence>
<comment type="pathway">
    <text evidence="2">Protein modification; protein glycosylation.</text>
</comment>
<dbReference type="AlphaFoldDB" id="A0A3B0VSB7"/>
<dbReference type="InterPro" id="IPR029044">
    <property type="entry name" value="Nucleotide-diphossugar_trans"/>
</dbReference>
<sequence length="267" mass="30031">MKKEIEETMKPYLSVIIPAYNEEQRIGQTLTAVYDYLTPQTYSWELLIVLDGVTDNTLNVIERFAKDKQNIRWIDRKQNMGKGATVRQGMLAARGDIRLFTDADNSTDMSHFDQMKPLFDADANVIICSRNGKDAVGAIQTKPQSPLKRLLGNSGNLFVQLMAVPGIWDTQCGFKAFRAAAAQQIFSIATINRWGFDMEALALTRRFGYKIEIIAANWHDAEGTHVTLTGYLGTFLEAVKIRWNLLTGVYARQEKRQAAGSPHPTPK</sequence>
<dbReference type="CDD" id="cd04188">
    <property type="entry name" value="DPG_synthase"/>
    <property type="match status" value="1"/>
</dbReference>
<evidence type="ECO:0000256" key="3">
    <source>
        <dbReference type="ARBA" id="ARBA00006739"/>
    </source>
</evidence>
<keyword evidence="6" id="KW-0808">Transferase</keyword>
<proteinExistence type="inferred from homology"/>
<dbReference type="EC" id="2.4.1.117" evidence="4"/>
<dbReference type="EMBL" id="UOEU01000867">
    <property type="protein sequence ID" value="VAW41922.1"/>
    <property type="molecule type" value="Genomic_DNA"/>
</dbReference>
<dbReference type="Gene3D" id="3.90.550.10">
    <property type="entry name" value="Spore Coat Polysaccharide Biosynthesis Protein SpsA, Chain A"/>
    <property type="match status" value="1"/>
</dbReference>
<comment type="catalytic activity">
    <reaction evidence="12">
        <text>a di-trans,poly-cis-dolichyl phosphate + UDP-alpha-D-glucose = a di-trans,poly-cis-dolichyl beta-D-glucosyl phosphate + UDP</text>
        <dbReference type="Rhea" id="RHEA:15401"/>
        <dbReference type="Rhea" id="RHEA-COMP:19498"/>
        <dbReference type="Rhea" id="RHEA-COMP:19502"/>
        <dbReference type="ChEBI" id="CHEBI:57525"/>
        <dbReference type="ChEBI" id="CHEBI:57683"/>
        <dbReference type="ChEBI" id="CHEBI:58223"/>
        <dbReference type="ChEBI" id="CHEBI:58885"/>
        <dbReference type="EC" id="2.4.1.117"/>
    </reaction>
    <physiologicalReaction direction="left-to-right" evidence="12">
        <dbReference type="Rhea" id="RHEA:15402"/>
    </physiologicalReaction>
</comment>
<evidence type="ECO:0000256" key="4">
    <source>
        <dbReference type="ARBA" id="ARBA00012583"/>
    </source>
</evidence>
<evidence type="ECO:0000313" key="14">
    <source>
        <dbReference type="EMBL" id="VAW41922.1"/>
    </source>
</evidence>
<dbReference type="PANTHER" id="PTHR10859">
    <property type="entry name" value="GLYCOSYL TRANSFERASE"/>
    <property type="match status" value="1"/>
</dbReference>
<evidence type="ECO:0000256" key="12">
    <source>
        <dbReference type="ARBA" id="ARBA00045097"/>
    </source>
</evidence>
<evidence type="ECO:0000259" key="13">
    <source>
        <dbReference type="Pfam" id="PF00535"/>
    </source>
</evidence>
<keyword evidence="8" id="KW-0256">Endoplasmic reticulum</keyword>
<evidence type="ECO:0000256" key="9">
    <source>
        <dbReference type="ARBA" id="ARBA00022968"/>
    </source>
</evidence>
<dbReference type="GO" id="GO:0006487">
    <property type="term" value="P:protein N-linked glycosylation"/>
    <property type="evidence" value="ECO:0007669"/>
    <property type="project" value="TreeGrafter"/>
</dbReference>
<name>A0A3B0VSB7_9ZZZZ</name>
<evidence type="ECO:0000256" key="7">
    <source>
        <dbReference type="ARBA" id="ARBA00022692"/>
    </source>
</evidence>
<gene>
    <name evidence="14" type="ORF">MNBD_CHLOROFLEXI01-2993</name>
</gene>
<dbReference type="GO" id="GO:0005789">
    <property type="term" value="C:endoplasmic reticulum membrane"/>
    <property type="evidence" value="ECO:0007669"/>
    <property type="project" value="UniProtKB-SubCell"/>
</dbReference>
<evidence type="ECO:0000256" key="5">
    <source>
        <dbReference type="ARBA" id="ARBA00022676"/>
    </source>
</evidence>
<evidence type="ECO:0000256" key="6">
    <source>
        <dbReference type="ARBA" id="ARBA00022679"/>
    </source>
</evidence>
<dbReference type="InterPro" id="IPR035518">
    <property type="entry name" value="DPG_synthase"/>
</dbReference>
<evidence type="ECO:0000256" key="8">
    <source>
        <dbReference type="ARBA" id="ARBA00022824"/>
    </source>
</evidence>
<evidence type="ECO:0000256" key="2">
    <source>
        <dbReference type="ARBA" id="ARBA00004922"/>
    </source>
</evidence>
<keyword evidence="9" id="KW-0735">Signal-anchor</keyword>
<dbReference type="InterPro" id="IPR001173">
    <property type="entry name" value="Glyco_trans_2-like"/>
</dbReference>
<keyword evidence="7" id="KW-0812">Transmembrane</keyword>
<feature type="domain" description="Glycosyltransferase 2-like" evidence="13">
    <location>
        <begin position="14"/>
        <end position="184"/>
    </location>
</feature>
<keyword evidence="10" id="KW-1133">Transmembrane helix</keyword>
<keyword evidence="5" id="KW-0328">Glycosyltransferase</keyword>
<organism evidence="14">
    <name type="scientific">hydrothermal vent metagenome</name>
    <dbReference type="NCBI Taxonomy" id="652676"/>
    <lineage>
        <taxon>unclassified sequences</taxon>
        <taxon>metagenomes</taxon>
        <taxon>ecological metagenomes</taxon>
    </lineage>
</organism>
<protein>
    <recommendedName>
        <fullName evidence="4">dolichyl-phosphate beta-glucosyltransferase</fullName>
        <ecNumber evidence="4">2.4.1.117</ecNumber>
    </recommendedName>
</protein>
<reference evidence="14" key="1">
    <citation type="submission" date="2018-06" db="EMBL/GenBank/DDBJ databases">
        <authorList>
            <person name="Zhirakovskaya E."/>
        </authorList>
    </citation>
    <scope>NUCLEOTIDE SEQUENCE</scope>
</reference>
<comment type="similarity">
    <text evidence="3">Belongs to the glycosyltransferase 2 family.</text>
</comment>
<evidence type="ECO:0000256" key="11">
    <source>
        <dbReference type="ARBA" id="ARBA00023136"/>
    </source>
</evidence>